<feature type="domain" description="Threonyl-tRNA synthetase editing" evidence="1">
    <location>
        <begin position="1"/>
        <end position="136"/>
    </location>
</feature>
<dbReference type="GO" id="GO:0005737">
    <property type="term" value="C:cytoplasm"/>
    <property type="evidence" value="ECO:0007669"/>
    <property type="project" value="InterPro"/>
</dbReference>
<proteinExistence type="predicted"/>
<evidence type="ECO:0000313" key="3">
    <source>
        <dbReference type="Proteomes" id="UP000005233"/>
    </source>
</evidence>
<dbReference type="KEGG" id="mez:Mtc_1596"/>
<accession>H8I7U8</accession>
<dbReference type="HOGENOM" id="CLU_140792_0_0_2"/>
<dbReference type="eggNOG" id="arCOG00401">
    <property type="taxonomic scope" value="Archaea"/>
</dbReference>
<dbReference type="AlphaFoldDB" id="H8I7U8"/>
<reference evidence="2 3" key="1">
    <citation type="journal article" date="2012" name="J. Bacteriol.">
        <title>Complete genome sequence of a thermophilic methanogen, Methanocella conradii HZ254, isolated from Chinese rice field soil.</title>
        <authorList>
            <person name="Lu Z."/>
            <person name="Lu Y."/>
        </authorList>
    </citation>
    <scope>NUCLEOTIDE SEQUENCE [LARGE SCALE GENOMIC DNA]</scope>
    <source>
        <strain evidence="3">DSM 24694 / JCM 17849 / CGMCC 1.5162 / HZ254</strain>
    </source>
</reference>
<dbReference type="Pfam" id="PF08915">
    <property type="entry name" value="tRNA-Thr_ED"/>
    <property type="match status" value="1"/>
</dbReference>
<evidence type="ECO:0000313" key="2">
    <source>
        <dbReference type="EMBL" id="AFD00348.1"/>
    </source>
</evidence>
<dbReference type="EMBL" id="CP003243">
    <property type="protein sequence ID" value="AFD00348.1"/>
    <property type="molecule type" value="Genomic_DNA"/>
</dbReference>
<dbReference type="GO" id="GO:0004829">
    <property type="term" value="F:threonine-tRNA ligase activity"/>
    <property type="evidence" value="ECO:0007669"/>
    <property type="project" value="UniProtKB-EC"/>
</dbReference>
<keyword evidence="3" id="KW-1185">Reference proteome</keyword>
<dbReference type="Proteomes" id="UP000005233">
    <property type="component" value="Chromosome"/>
</dbReference>
<dbReference type="InterPro" id="IPR023509">
    <property type="entry name" value="DTD-like_sf"/>
</dbReference>
<dbReference type="GO" id="GO:0008270">
    <property type="term" value="F:zinc ion binding"/>
    <property type="evidence" value="ECO:0007669"/>
    <property type="project" value="InterPro"/>
</dbReference>
<evidence type="ECO:0000259" key="1">
    <source>
        <dbReference type="Pfam" id="PF08915"/>
    </source>
</evidence>
<dbReference type="STRING" id="1041930.Mtc_1596"/>
<name>H8I7U8_METCZ</name>
<dbReference type="Gene3D" id="3.50.80.10">
    <property type="entry name" value="D-tyrosyl-tRNA(Tyr) deacylase"/>
    <property type="match status" value="1"/>
</dbReference>
<dbReference type="GO" id="GO:0005524">
    <property type="term" value="F:ATP binding"/>
    <property type="evidence" value="ECO:0007669"/>
    <property type="project" value="InterPro"/>
</dbReference>
<dbReference type="GeneID" id="11971734"/>
<dbReference type="RefSeq" id="WP_014406179.1">
    <property type="nucleotide sequence ID" value="NC_017034.1"/>
</dbReference>
<dbReference type="EC" id="6.1.1.3" evidence="2"/>
<keyword evidence="2" id="KW-0436">Ligase</keyword>
<dbReference type="OrthoDB" id="372136at2157"/>
<gene>
    <name evidence="2" type="primary">thrS-3</name>
    <name evidence="2" type="ordered locus">Mtc_1596</name>
</gene>
<sequence>MKILAIHVDHISWKANRKAKFAEEVVQKEDEMTDCVVLFSSVEKLDENNPLKVIAGATHDVIHRLNQIKVNKVVIFPYAHLTSTLSTPVVALQVLKGLEESLKAHGLEVKRAPFGWYKEYDIKSTGHPLSELSMTICPYDGANCDFLCPYCSNPIKIKDVAGRVGTTPGACEEHIIE</sequence>
<dbReference type="InterPro" id="IPR015011">
    <property type="entry name" value="Threonyl-tRNA_syn_edit_dom_arc"/>
</dbReference>
<organism evidence="2 3">
    <name type="scientific">Methanocella conradii (strain DSM 24694 / JCM 17849 / CGMCC 1.5162 / HZ254)</name>
    <dbReference type="NCBI Taxonomy" id="1041930"/>
    <lineage>
        <taxon>Archaea</taxon>
        <taxon>Methanobacteriati</taxon>
        <taxon>Methanobacteriota</taxon>
        <taxon>Stenosarchaea group</taxon>
        <taxon>Methanomicrobia</taxon>
        <taxon>Methanocellales</taxon>
        <taxon>Methanocellaceae</taxon>
        <taxon>Methanocella</taxon>
    </lineage>
</organism>
<protein>
    <submittedName>
        <fullName evidence="2">Threonyl-tRNA synthetase</fullName>
        <ecNumber evidence="2">6.1.1.3</ecNumber>
    </submittedName>
</protein>